<evidence type="ECO:0000256" key="2">
    <source>
        <dbReference type="ARBA" id="ARBA00022737"/>
    </source>
</evidence>
<accession>A0A098VRH9</accession>
<evidence type="ECO:0000313" key="8">
    <source>
        <dbReference type="Proteomes" id="UP000029725"/>
    </source>
</evidence>
<dbReference type="RefSeq" id="XP_013236753.1">
    <property type="nucleotide sequence ID" value="XM_013381299.1"/>
</dbReference>
<organism evidence="7 8">
    <name type="scientific">Mitosporidium daphniae</name>
    <dbReference type="NCBI Taxonomy" id="1485682"/>
    <lineage>
        <taxon>Eukaryota</taxon>
        <taxon>Fungi</taxon>
        <taxon>Fungi incertae sedis</taxon>
        <taxon>Microsporidia</taxon>
        <taxon>Mitosporidium</taxon>
    </lineage>
</organism>
<comment type="caution">
    <text evidence="7">The sequence shown here is derived from an EMBL/GenBank/DDBJ whole genome shotgun (WGS) entry which is preliminary data.</text>
</comment>
<dbReference type="EMBL" id="JMKJ01000587">
    <property type="protein sequence ID" value="KGG50326.1"/>
    <property type="molecule type" value="Genomic_DNA"/>
</dbReference>
<feature type="compositionally biased region" description="Polar residues" evidence="5">
    <location>
        <begin position="16"/>
        <end position="37"/>
    </location>
</feature>
<reference evidence="7 8" key="1">
    <citation type="submission" date="2014-04" db="EMBL/GenBank/DDBJ databases">
        <title>A new species of microsporidia sheds light on the evolution of extreme parasitism.</title>
        <authorList>
            <person name="Haag K.L."/>
            <person name="James T.Y."/>
            <person name="Larsson R."/>
            <person name="Schaer T.M."/>
            <person name="Refardt D."/>
            <person name="Pombert J.-F."/>
            <person name="Ebert D."/>
        </authorList>
    </citation>
    <scope>NUCLEOTIDE SEQUENCE [LARGE SCALE GENOMIC DNA]</scope>
    <source>
        <strain evidence="7 8">UGP3</strain>
        <tissue evidence="7">Spores</tissue>
    </source>
</reference>
<dbReference type="GO" id="GO:0042254">
    <property type="term" value="P:ribosome biogenesis"/>
    <property type="evidence" value="ECO:0007669"/>
    <property type="project" value="TreeGrafter"/>
</dbReference>
<keyword evidence="2" id="KW-0677">Repeat</keyword>
<dbReference type="Pfam" id="PF17862">
    <property type="entry name" value="AAA_lid_3"/>
    <property type="match status" value="2"/>
</dbReference>
<proteinExistence type="inferred from homology"/>
<dbReference type="GeneID" id="25260795"/>
<sequence length="614" mass="67255">MNRLLVDRYKAMNIVNSPGSDISNTAQVSTENHTPISDGSIKRKKKLPKEAPSPQSRWQPRKASHDGLKFSSFAGIEKIIGEIKSNIERPLKHPELYERLGIEAPKGLLIFGPTGSGKTSLAHAIASEFDIPFIDVTSTEVMSGVSGESEANLRAIFDSALKHAPSIIFFDEIDLICGRRESTQRDMDRRIVSQLMASLDSIKPGQVVVLGATSRPEHIEPALRRAGRFDREINIGLPDEASKRKILALMTAKSPLSRDVDLALLARNIPGFAPADIKALLREAGHRAIDRFHQSGQPDSMLHITAADIQTALATVQPAAKREGFAIAPETTWDSIGALKSVRDQLRMAVVEPLRNPDLFARIGITTPSGVLLWGPPGCGKTLLAKAVANETHSNFISVKGPELLNKYVGESERAVRTVFERAKISAPCIIFFDELESLCAHRSDPSENHAARVVNQFLTELDGLESRRNPPTDQVCINGPFHFVDMIDAAMLRPGRLDKHIYVQLPTSEERSEILVKLTAKTPVADDVDLKAIAHSAEGYSGADLSNLVRIASELAIQPFLSLSEPGSGNLFVSREHFDSALSTVRPSVSEREHLEYDLLSRNFRVGTKPGNN</sequence>
<keyword evidence="8" id="KW-1185">Reference proteome</keyword>
<dbReference type="GO" id="GO:0003723">
    <property type="term" value="F:RNA binding"/>
    <property type="evidence" value="ECO:0007669"/>
    <property type="project" value="TreeGrafter"/>
</dbReference>
<dbReference type="FunFam" id="3.40.50.300:FF:000365">
    <property type="entry name" value="Ribosome biogenesis ATPase RIX7"/>
    <property type="match status" value="1"/>
</dbReference>
<dbReference type="Proteomes" id="UP000029725">
    <property type="component" value="Unassembled WGS sequence"/>
</dbReference>
<keyword evidence="4" id="KW-0067">ATP-binding</keyword>
<gene>
    <name evidence="7" type="ORF">DI09_77p160</name>
</gene>
<evidence type="ECO:0000259" key="6">
    <source>
        <dbReference type="SMART" id="SM00382"/>
    </source>
</evidence>
<dbReference type="PANTHER" id="PTHR23077">
    <property type="entry name" value="AAA-FAMILY ATPASE"/>
    <property type="match status" value="1"/>
</dbReference>
<dbReference type="Pfam" id="PF00004">
    <property type="entry name" value="AAA"/>
    <property type="match status" value="2"/>
</dbReference>
<dbReference type="GO" id="GO:0005524">
    <property type="term" value="F:ATP binding"/>
    <property type="evidence" value="ECO:0007669"/>
    <property type="project" value="UniProtKB-KW"/>
</dbReference>
<protein>
    <recommendedName>
        <fullName evidence="6">AAA+ ATPase domain-containing protein</fullName>
    </recommendedName>
</protein>
<dbReference type="VEuPathDB" id="MicrosporidiaDB:DI09_77p160"/>
<dbReference type="SUPFAM" id="SSF52540">
    <property type="entry name" value="P-loop containing nucleoside triphosphate hydrolases"/>
    <property type="match status" value="2"/>
</dbReference>
<dbReference type="GO" id="GO:0016887">
    <property type="term" value="F:ATP hydrolysis activity"/>
    <property type="evidence" value="ECO:0007669"/>
    <property type="project" value="InterPro"/>
</dbReference>
<keyword evidence="3" id="KW-0547">Nucleotide-binding</keyword>
<dbReference type="Gene3D" id="1.10.8.60">
    <property type="match status" value="2"/>
</dbReference>
<dbReference type="InterPro" id="IPR050168">
    <property type="entry name" value="AAA_ATPase_domain"/>
</dbReference>
<feature type="region of interest" description="Disordered" evidence="5">
    <location>
        <begin position="16"/>
        <end position="65"/>
    </location>
</feature>
<dbReference type="PANTHER" id="PTHR23077:SF171">
    <property type="entry name" value="NUCLEAR VALOSIN-CONTAINING PROTEIN-LIKE"/>
    <property type="match status" value="1"/>
</dbReference>
<evidence type="ECO:0000256" key="5">
    <source>
        <dbReference type="SAM" id="MobiDB-lite"/>
    </source>
</evidence>
<evidence type="ECO:0000256" key="3">
    <source>
        <dbReference type="ARBA" id="ARBA00022741"/>
    </source>
</evidence>
<dbReference type="InterPro" id="IPR041569">
    <property type="entry name" value="AAA_lid_3"/>
</dbReference>
<name>A0A098VRH9_9MICR</name>
<feature type="domain" description="AAA+ ATPase" evidence="6">
    <location>
        <begin position="367"/>
        <end position="508"/>
    </location>
</feature>
<dbReference type="FunFam" id="3.40.50.300:FF:000018">
    <property type="entry name" value="Cell division control 48"/>
    <property type="match status" value="1"/>
</dbReference>
<dbReference type="InterPro" id="IPR027417">
    <property type="entry name" value="P-loop_NTPase"/>
</dbReference>
<dbReference type="OrthoDB" id="27435at2759"/>
<dbReference type="GO" id="GO:1990275">
    <property type="term" value="F:preribosome binding"/>
    <property type="evidence" value="ECO:0007669"/>
    <property type="project" value="TreeGrafter"/>
</dbReference>
<dbReference type="HOGENOM" id="CLU_000688_12_3_1"/>
<dbReference type="SMART" id="SM00382">
    <property type="entry name" value="AAA"/>
    <property type="match status" value="2"/>
</dbReference>
<comment type="similarity">
    <text evidence="1">Belongs to the AAA ATPase family.</text>
</comment>
<evidence type="ECO:0000256" key="4">
    <source>
        <dbReference type="ARBA" id="ARBA00022840"/>
    </source>
</evidence>
<evidence type="ECO:0000256" key="1">
    <source>
        <dbReference type="ARBA" id="ARBA00006914"/>
    </source>
</evidence>
<dbReference type="AlphaFoldDB" id="A0A098VRH9"/>
<dbReference type="GO" id="GO:0005634">
    <property type="term" value="C:nucleus"/>
    <property type="evidence" value="ECO:0007669"/>
    <property type="project" value="TreeGrafter"/>
</dbReference>
<evidence type="ECO:0000313" key="7">
    <source>
        <dbReference type="EMBL" id="KGG50326.1"/>
    </source>
</evidence>
<feature type="domain" description="AAA+ ATPase" evidence="6">
    <location>
        <begin position="104"/>
        <end position="239"/>
    </location>
</feature>
<dbReference type="Gene3D" id="3.40.50.300">
    <property type="entry name" value="P-loop containing nucleotide triphosphate hydrolases"/>
    <property type="match status" value="2"/>
</dbReference>
<dbReference type="InterPro" id="IPR003959">
    <property type="entry name" value="ATPase_AAA_core"/>
</dbReference>
<dbReference type="InterPro" id="IPR003593">
    <property type="entry name" value="AAA+_ATPase"/>
</dbReference>